<protein>
    <submittedName>
        <fullName evidence="1">Uncharacterized protein</fullName>
    </submittedName>
</protein>
<gene>
    <name evidence="1" type="ORF">RINTU1_13410</name>
</gene>
<sequence>MDKAPKANKPMATMALMPGYWAEFIKTPIMAPLLTTPMLPPTPIPTPRMVPVVLAARGTPLIKKSTEAPTTAVMAAETATTGIYTVLIAAPKAEA</sequence>
<evidence type="ECO:0000313" key="2">
    <source>
        <dbReference type="Proteomes" id="UP000504714"/>
    </source>
</evidence>
<dbReference type="Proteomes" id="UP000504714">
    <property type="component" value="Unassembled WGS sequence"/>
</dbReference>
<reference evidence="1 2" key="1">
    <citation type="submission" date="2020-06" db="EMBL/GenBank/DDBJ databases">
        <title>The genome sequence of Candidatus Regiella insecticola strain Tut.</title>
        <authorList>
            <person name="Nikoh N."/>
            <person name="Tsuchida T."/>
            <person name="Koga R."/>
            <person name="Oshima K."/>
            <person name="Hattori M."/>
            <person name="Fukatsu T."/>
        </authorList>
    </citation>
    <scope>NUCLEOTIDE SEQUENCE [LARGE SCALE GENOMIC DNA]</scope>
    <source>
        <strain evidence="1 2">Tut</strain>
    </source>
</reference>
<accession>A0A6L2ZN23</accession>
<dbReference type="AlphaFoldDB" id="A0A6L2ZN23"/>
<dbReference type="EMBL" id="BLXO01000002">
    <property type="protein sequence ID" value="GFN45949.1"/>
    <property type="molecule type" value="Genomic_DNA"/>
</dbReference>
<organism evidence="1 2">
    <name type="scientific">Candidatus Regiella insecticola</name>
    <dbReference type="NCBI Taxonomy" id="138073"/>
    <lineage>
        <taxon>Bacteria</taxon>
        <taxon>Pseudomonadati</taxon>
        <taxon>Pseudomonadota</taxon>
        <taxon>Gammaproteobacteria</taxon>
        <taxon>Enterobacterales</taxon>
        <taxon>Enterobacteriaceae</taxon>
        <taxon>aphid secondary symbionts</taxon>
        <taxon>Candidatus Regiella</taxon>
    </lineage>
</organism>
<evidence type="ECO:0000313" key="1">
    <source>
        <dbReference type="EMBL" id="GFN45949.1"/>
    </source>
</evidence>
<name>A0A6L2ZN23_9ENTR</name>
<comment type="caution">
    <text evidence="1">The sequence shown here is derived from an EMBL/GenBank/DDBJ whole genome shotgun (WGS) entry which is preliminary data.</text>
</comment>
<proteinExistence type="predicted"/>